<dbReference type="InterPro" id="IPR027408">
    <property type="entry name" value="PNPase/RNase_PH_dom_sf"/>
</dbReference>
<dbReference type="InterPro" id="IPR020568">
    <property type="entry name" value="Ribosomal_Su5_D2-typ_SF"/>
</dbReference>
<evidence type="ECO:0000256" key="3">
    <source>
        <dbReference type="ARBA" id="ARBA00006678"/>
    </source>
</evidence>
<keyword evidence="5" id="KW-0694">RNA-binding</keyword>
<sequence length="453" mass="49350">MEQRSGSTWRMTVNEKKFIEDALVADLRIDGRRPFDYRRITIKFGREDGSSEVQLGETHVMGYVTAQLVQPYRDRPNEGTLAIFTEFSPMADPSFEAGRPGEYAIELGRVIDRGLRESRAVDMESLCVVAGKSVWAIRVDLHILDNGGNLIDAANIAALAALLTFRRPECTVGGDNGQEVVVHDPEVREPLPLTMHHLPVAVTFAYFGEGGIMVIDPSYKEEAVMGGRMTATINSNGDVCAIQKAGGEGVVSSVIMQCLRIASVKAADITSKIKNAVDAYNTERALQKVKRQSSSVAQNINIPDVTMKESNDDNASASNQTEMLVDEPERISKSEVYRSAQTITASIGDSTKRDKDTTMIGGPSNWDPYSKGISLSLIRSPKPLAGPVAVAKEQNEERMTQNPGEPNPEETTLPNSGPVESSDVSQRPSSPKSLKDAVKPKNRRKNKGAKNTS</sequence>
<evidence type="ECO:0000313" key="11">
    <source>
        <dbReference type="Proteomes" id="UP000515123"/>
    </source>
</evidence>
<dbReference type="InterPro" id="IPR050590">
    <property type="entry name" value="Exosome_comp_Rrp42_subfam"/>
</dbReference>
<dbReference type="Pfam" id="PF03725">
    <property type="entry name" value="RNase_PH_C"/>
    <property type="match status" value="1"/>
</dbReference>
<dbReference type="OrthoDB" id="10264038at2759"/>
<evidence type="ECO:0000259" key="9">
    <source>
        <dbReference type="Pfam" id="PF01138"/>
    </source>
</evidence>
<evidence type="ECO:0000256" key="6">
    <source>
        <dbReference type="ARBA" id="ARBA00023242"/>
    </source>
</evidence>
<keyword evidence="4" id="KW-0963">Cytoplasm</keyword>
<dbReference type="AlphaFoldDB" id="A0A6P5GG14"/>
<dbReference type="Proteomes" id="UP000515123">
    <property type="component" value="Linkage group 17"/>
</dbReference>
<feature type="domain" description="Exoribonuclease phosphorolytic" evidence="10">
    <location>
        <begin position="197"/>
        <end position="263"/>
    </location>
</feature>
<keyword evidence="11" id="KW-1185">Reference proteome</keyword>
<comment type="similarity">
    <text evidence="3">Belongs to the RNase PH family.</text>
</comment>
<evidence type="ECO:0000256" key="5">
    <source>
        <dbReference type="ARBA" id="ARBA00022884"/>
    </source>
</evidence>
<feature type="compositionally biased region" description="Basic residues" evidence="8">
    <location>
        <begin position="440"/>
        <end position="453"/>
    </location>
</feature>
<dbReference type="GO" id="GO:0071038">
    <property type="term" value="P:TRAMP-dependent tRNA surveillance pathway"/>
    <property type="evidence" value="ECO:0007669"/>
    <property type="project" value="TreeGrafter"/>
</dbReference>
<dbReference type="Pfam" id="PF01138">
    <property type="entry name" value="RNase_PH"/>
    <property type="match status" value="1"/>
</dbReference>
<dbReference type="SUPFAM" id="SSF54211">
    <property type="entry name" value="Ribosomal protein S5 domain 2-like"/>
    <property type="match status" value="1"/>
</dbReference>
<dbReference type="GO" id="GO:0071028">
    <property type="term" value="P:nuclear mRNA surveillance"/>
    <property type="evidence" value="ECO:0007669"/>
    <property type="project" value="TreeGrafter"/>
</dbReference>
<proteinExistence type="inferred from homology"/>
<name>A0A6P5GG14_ANACO</name>
<dbReference type="GeneID" id="109723563"/>
<evidence type="ECO:0000256" key="8">
    <source>
        <dbReference type="SAM" id="MobiDB-lite"/>
    </source>
</evidence>
<dbReference type="GO" id="GO:0034473">
    <property type="term" value="P:U1 snRNA 3'-end processing"/>
    <property type="evidence" value="ECO:0007669"/>
    <property type="project" value="TreeGrafter"/>
</dbReference>
<dbReference type="PANTHER" id="PTHR11097:SF14">
    <property type="entry name" value="EXOSOME COMPLEX COMPONENT RRP45"/>
    <property type="match status" value="1"/>
</dbReference>
<organism evidence="11 12">
    <name type="scientific">Ananas comosus</name>
    <name type="common">Pineapple</name>
    <name type="synonym">Ananas ananas</name>
    <dbReference type="NCBI Taxonomy" id="4615"/>
    <lineage>
        <taxon>Eukaryota</taxon>
        <taxon>Viridiplantae</taxon>
        <taxon>Streptophyta</taxon>
        <taxon>Embryophyta</taxon>
        <taxon>Tracheophyta</taxon>
        <taxon>Spermatophyta</taxon>
        <taxon>Magnoliopsida</taxon>
        <taxon>Liliopsida</taxon>
        <taxon>Poales</taxon>
        <taxon>Bromeliaceae</taxon>
        <taxon>Bromelioideae</taxon>
        <taxon>Ananas</taxon>
    </lineage>
</organism>
<feature type="domain" description="Exoribonuclease phosphorolytic" evidence="9">
    <location>
        <begin position="37"/>
        <end position="168"/>
    </location>
</feature>
<dbReference type="GO" id="GO:0000177">
    <property type="term" value="C:cytoplasmic exosome (RNase complex)"/>
    <property type="evidence" value="ECO:0007669"/>
    <property type="project" value="TreeGrafter"/>
</dbReference>
<dbReference type="SUPFAM" id="SSF55666">
    <property type="entry name" value="Ribonuclease PH domain 2-like"/>
    <property type="match status" value="1"/>
</dbReference>
<reference evidence="12" key="2">
    <citation type="submission" date="2025-08" db="UniProtKB">
        <authorList>
            <consortium name="RefSeq"/>
        </authorList>
    </citation>
    <scope>IDENTIFICATION</scope>
    <source>
        <tissue evidence="12">Leaf</tissue>
    </source>
</reference>
<feature type="region of interest" description="Disordered" evidence="8">
    <location>
        <begin position="344"/>
        <end position="369"/>
    </location>
</feature>
<evidence type="ECO:0000256" key="7">
    <source>
        <dbReference type="ARBA" id="ARBA00079975"/>
    </source>
</evidence>
<dbReference type="GO" id="GO:0034476">
    <property type="term" value="P:U5 snRNA 3'-end processing"/>
    <property type="evidence" value="ECO:0007669"/>
    <property type="project" value="TreeGrafter"/>
</dbReference>
<dbReference type="InterPro" id="IPR033100">
    <property type="entry name" value="Rrp45"/>
</dbReference>
<dbReference type="GO" id="GO:0000467">
    <property type="term" value="P:exonucleolytic trimming to generate mature 3'-end of 5.8S rRNA from tricistronic rRNA transcript (SSU-rRNA, 5.8S rRNA, LSU-rRNA)"/>
    <property type="evidence" value="ECO:0007669"/>
    <property type="project" value="TreeGrafter"/>
</dbReference>
<evidence type="ECO:0000256" key="2">
    <source>
        <dbReference type="ARBA" id="ARBA00004496"/>
    </source>
</evidence>
<dbReference type="FunFam" id="3.30.230.70:FF:000007">
    <property type="entry name" value="Exosome complex component RRP45B"/>
    <property type="match status" value="1"/>
</dbReference>
<dbReference type="CDD" id="cd11368">
    <property type="entry name" value="RNase_PH_RRP45"/>
    <property type="match status" value="1"/>
</dbReference>
<dbReference type="InterPro" id="IPR001247">
    <property type="entry name" value="ExoRNase_PH_dom1"/>
</dbReference>
<accession>A0A6P5GG14</accession>
<dbReference type="InterPro" id="IPR036345">
    <property type="entry name" value="ExoRNase_PH_dom2_sf"/>
</dbReference>
<dbReference type="RefSeq" id="XP_020107576.1">
    <property type="nucleotide sequence ID" value="XM_020251987.1"/>
</dbReference>
<evidence type="ECO:0000259" key="10">
    <source>
        <dbReference type="Pfam" id="PF03725"/>
    </source>
</evidence>
<dbReference type="GO" id="GO:0016075">
    <property type="term" value="P:rRNA catabolic process"/>
    <property type="evidence" value="ECO:0007669"/>
    <property type="project" value="TreeGrafter"/>
</dbReference>
<protein>
    <recommendedName>
        <fullName evidence="7">Protein ECERIFERUM 7</fullName>
    </recommendedName>
</protein>
<dbReference type="PANTHER" id="PTHR11097">
    <property type="entry name" value="EXOSOME COMPLEX EXONUCLEASE RIBOSOMAL RNA PROCESSING PROTEIN"/>
    <property type="match status" value="1"/>
</dbReference>
<reference evidence="11" key="1">
    <citation type="journal article" date="2015" name="Nat. Genet.">
        <title>The pineapple genome and the evolution of CAM photosynthesis.</title>
        <authorList>
            <person name="Ming R."/>
            <person name="VanBuren R."/>
            <person name="Wai C.M."/>
            <person name="Tang H."/>
            <person name="Schatz M.C."/>
            <person name="Bowers J.E."/>
            <person name="Lyons E."/>
            <person name="Wang M.L."/>
            <person name="Chen J."/>
            <person name="Biggers E."/>
            <person name="Zhang J."/>
            <person name="Huang L."/>
            <person name="Zhang L."/>
            <person name="Miao W."/>
            <person name="Zhang J."/>
            <person name="Ye Z."/>
            <person name="Miao C."/>
            <person name="Lin Z."/>
            <person name="Wang H."/>
            <person name="Zhou H."/>
            <person name="Yim W.C."/>
            <person name="Priest H.D."/>
            <person name="Zheng C."/>
            <person name="Woodhouse M."/>
            <person name="Edger P.P."/>
            <person name="Guyot R."/>
            <person name="Guo H.B."/>
            <person name="Guo H."/>
            <person name="Zheng G."/>
            <person name="Singh R."/>
            <person name="Sharma A."/>
            <person name="Min X."/>
            <person name="Zheng Y."/>
            <person name="Lee H."/>
            <person name="Gurtowski J."/>
            <person name="Sedlazeck F.J."/>
            <person name="Harkess A."/>
            <person name="McKain M.R."/>
            <person name="Liao Z."/>
            <person name="Fang J."/>
            <person name="Liu J."/>
            <person name="Zhang X."/>
            <person name="Zhang Q."/>
            <person name="Hu W."/>
            <person name="Qin Y."/>
            <person name="Wang K."/>
            <person name="Chen L.Y."/>
            <person name="Shirley N."/>
            <person name="Lin Y.R."/>
            <person name="Liu L.Y."/>
            <person name="Hernandez A.G."/>
            <person name="Wright C.L."/>
            <person name="Bulone V."/>
            <person name="Tuskan G.A."/>
            <person name="Heath K."/>
            <person name="Zee F."/>
            <person name="Moore P.H."/>
            <person name="Sunkar R."/>
            <person name="Leebens-Mack J.H."/>
            <person name="Mockler T."/>
            <person name="Bennetzen J.L."/>
            <person name="Freeling M."/>
            <person name="Sankoff D."/>
            <person name="Paterson A.H."/>
            <person name="Zhu X."/>
            <person name="Yang X."/>
            <person name="Smith J.A."/>
            <person name="Cushman J.C."/>
            <person name="Paull R.E."/>
            <person name="Yu Q."/>
        </authorList>
    </citation>
    <scope>NUCLEOTIDE SEQUENCE [LARGE SCALE GENOMIC DNA]</scope>
    <source>
        <strain evidence="11">cv. F153</strain>
    </source>
</reference>
<comment type="subcellular location">
    <subcellularLocation>
        <location evidence="2">Cytoplasm</location>
    </subcellularLocation>
    <subcellularLocation>
        <location evidence="1">Nucleus</location>
    </subcellularLocation>
</comment>
<dbReference type="GO" id="GO:0035925">
    <property type="term" value="F:mRNA 3'-UTR AU-rich region binding"/>
    <property type="evidence" value="ECO:0007669"/>
    <property type="project" value="TreeGrafter"/>
</dbReference>
<feature type="compositionally biased region" description="Polar residues" evidence="8">
    <location>
        <begin position="400"/>
        <end position="432"/>
    </location>
</feature>
<evidence type="ECO:0000256" key="1">
    <source>
        <dbReference type="ARBA" id="ARBA00004123"/>
    </source>
</evidence>
<dbReference type="GO" id="GO:0071035">
    <property type="term" value="P:nuclear polyadenylation-dependent rRNA catabolic process"/>
    <property type="evidence" value="ECO:0007669"/>
    <property type="project" value="TreeGrafter"/>
</dbReference>
<dbReference type="GO" id="GO:0000176">
    <property type="term" value="C:nuclear exosome (RNase complex)"/>
    <property type="evidence" value="ECO:0007669"/>
    <property type="project" value="TreeGrafter"/>
</dbReference>
<gene>
    <name evidence="12" type="primary">LOC109723563</name>
</gene>
<evidence type="ECO:0000313" key="12">
    <source>
        <dbReference type="RefSeq" id="XP_020107576.1"/>
    </source>
</evidence>
<evidence type="ECO:0000256" key="4">
    <source>
        <dbReference type="ARBA" id="ARBA00022490"/>
    </source>
</evidence>
<dbReference type="Gene3D" id="3.30.230.70">
    <property type="entry name" value="GHMP Kinase, N-terminal domain"/>
    <property type="match status" value="1"/>
</dbReference>
<feature type="region of interest" description="Disordered" evidence="8">
    <location>
        <begin position="389"/>
        <end position="453"/>
    </location>
</feature>
<keyword evidence="6" id="KW-0539">Nucleus</keyword>
<dbReference type="InterPro" id="IPR015847">
    <property type="entry name" value="ExoRNase_PH_dom2"/>
</dbReference>
<dbReference type="GO" id="GO:0034475">
    <property type="term" value="P:U4 snRNA 3'-end processing"/>
    <property type="evidence" value="ECO:0007669"/>
    <property type="project" value="TreeGrafter"/>
</dbReference>